<evidence type="ECO:0000256" key="2">
    <source>
        <dbReference type="ARBA" id="ARBA00022801"/>
    </source>
</evidence>
<keyword evidence="5 6" id="KW-0694">RNA-binding</keyword>
<dbReference type="InterPro" id="IPR001650">
    <property type="entry name" value="Helicase_C-like"/>
</dbReference>
<dbReference type="Proteomes" id="UP000291116">
    <property type="component" value="Unassembled WGS sequence"/>
</dbReference>
<dbReference type="InterPro" id="IPR011545">
    <property type="entry name" value="DEAD/DEAH_box_helicase_dom"/>
</dbReference>
<feature type="compositionally biased region" description="Basic residues" evidence="7">
    <location>
        <begin position="563"/>
        <end position="577"/>
    </location>
</feature>
<dbReference type="CDD" id="cd18787">
    <property type="entry name" value="SF2_C_DEAD"/>
    <property type="match status" value="1"/>
</dbReference>
<evidence type="ECO:0000259" key="9">
    <source>
        <dbReference type="PROSITE" id="PS51194"/>
    </source>
</evidence>
<dbReference type="Pfam" id="PF00271">
    <property type="entry name" value="Helicase_C"/>
    <property type="match status" value="1"/>
</dbReference>
<dbReference type="SMART" id="SM00490">
    <property type="entry name" value="HELICc"/>
    <property type="match status" value="1"/>
</dbReference>
<dbReference type="OrthoDB" id="193716at2759"/>
<protein>
    <recommendedName>
        <fullName evidence="6">ATP-dependent RNA helicase</fullName>
        <ecNumber evidence="6">3.6.4.13</ecNumber>
    </recommendedName>
</protein>
<feature type="compositionally biased region" description="Basic and acidic residues" evidence="7">
    <location>
        <begin position="81"/>
        <end position="95"/>
    </location>
</feature>
<evidence type="ECO:0000256" key="7">
    <source>
        <dbReference type="SAM" id="MobiDB-lite"/>
    </source>
</evidence>
<dbReference type="GO" id="GO:0003724">
    <property type="term" value="F:RNA helicase activity"/>
    <property type="evidence" value="ECO:0007669"/>
    <property type="project" value="UniProtKB-EC"/>
</dbReference>
<evidence type="ECO:0000256" key="3">
    <source>
        <dbReference type="ARBA" id="ARBA00022806"/>
    </source>
</evidence>
<dbReference type="AlphaFoldDB" id="A0A448ZMF9"/>
<evidence type="ECO:0000256" key="4">
    <source>
        <dbReference type="ARBA" id="ARBA00022840"/>
    </source>
</evidence>
<gene>
    <name evidence="10" type="ORF">PSNMU_V1.4_AUG-EV-PASAV3_0102610</name>
</gene>
<reference evidence="10 11" key="1">
    <citation type="submission" date="2019-01" db="EMBL/GenBank/DDBJ databases">
        <authorList>
            <person name="Ferrante I. M."/>
        </authorList>
    </citation>
    <scope>NUCLEOTIDE SEQUENCE [LARGE SCALE GENOMIC DNA]</scope>
    <source>
        <strain evidence="10 11">B856</strain>
    </source>
</reference>
<dbReference type="CDD" id="cd00268">
    <property type="entry name" value="DEADc"/>
    <property type="match status" value="1"/>
</dbReference>
<comment type="similarity">
    <text evidence="6">Belongs to the DEAD box helicase family.</text>
</comment>
<evidence type="ECO:0000313" key="11">
    <source>
        <dbReference type="Proteomes" id="UP000291116"/>
    </source>
</evidence>
<proteinExistence type="inferred from homology"/>
<dbReference type="GO" id="GO:0003723">
    <property type="term" value="F:RNA binding"/>
    <property type="evidence" value="ECO:0007669"/>
    <property type="project" value="UniProtKB-UniRule"/>
</dbReference>
<dbReference type="PROSITE" id="PS51192">
    <property type="entry name" value="HELICASE_ATP_BIND_1"/>
    <property type="match status" value="1"/>
</dbReference>
<comment type="domain">
    <text evidence="6">The Q motif is unique to and characteristic of the DEAD box family of RNA helicases and controls ATP binding and hydrolysis.</text>
</comment>
<feature type="region of interest" description="Disordered" evidence="7">
    <location>
        <begin position="562"/>
        <end position="585"/>
    </location>
</feature>
<dbReference type="EMBL" id="CAACVS010000531">
    <property type="protein sequence ID" value="VEU43212.1"/>
    <property type="molecule type" value="Genomic_DNA"/>
</dbReference>
<dbReference type="GO" id="GO:0016787">
    <property type="term" value="F:hydrolase activity"/>
    <property type="evidence" value="ECO:0007669"/>
    <property type="project" value="UniProtKB-KW"/>
</dbReference>
<keyword evidence="11" id="KW-1185">Reference proteome</keyword>
<feature type="compositionally biased region" description="Polar residues" evidence="7">
    <location>
        <begin position="660"/>
        <end position="677"/>
    </location>
</feature>
<feature type="domain" description="Helicase ATP-binding" evidence="8">
    <location>
        <begin position="138"/>
        <end position="354"/>
    </location>
</feature>
<evidence type="ECO:0000259" key="8">
    <source>
        <dbReference type="PROSITE" id="PS51192"/>
    </source>
</evidence>
<dbReference type="EC" id="3.6.4.13" evidence="6"/>
<evidence type="ECO:0000256" key="5">
    <source>
        <dbReference type="ARBA" id="ARBA00022884"/>
    </source>
</evidence>
<organism evidence="10 11">
    <name type="scientific">Pseudo-nitzschia multistriata</name>
    <dbReference type="NCBI Taxonomy" id="183589"/>
    <lineage>
        <taxon>Eukaryota</taxon>
        <taxon>Sar</taxon>
        <taxon>Stramenopiles</taxon>
        <taxon>Ochrophyta</taxon>
        <taxon>Bacillariophyta</taxon>
        <taxon>Bacillariophyceae</taxon>
        <taxon>Bacillariophycidae</taxon>
        <taxon>Bacillariales</taxon>
        <taxon>Bacillariaceae</taxon>
        <taxon>Pseudo-nitzschia</taxon>
    </lineage>
</organism>
<sequence>MSSTKHNESPHAFYRIMETLVLIGFGLLLLISQIEGLAGSSPPRRPPRIRPRRQSPSTSSSDSDFDTGGGSSNHNKSKATGNDREELRVRRHEQALQDPSLLTTVRFSDRTDIHPDTRRALEEGFGLRAMTRVQAETYGAALEGRSILARSRTGTGKTLAFLLPTIERLLDSDLDLYQPGRSIGCVILAPTRELAIQIADQAEILFDYHNKQRPSNKQLSVACIYGGVKMQRDVRLLTGGYRGAGLPTILVATPARLLEHLEGNSPLNKNHRYNRNHQQEQRSKNSFADVVADTKIVVLDETDRLLQKSNQYETQKILGFMARAEKRQTLLFSATIPRAVRRLISTSSVLNKKVKHNNGRRERKDDDATFLEVDCIGNKNDRPDDTAPVGDKQSPAAVTLDAEIEGSPDSVHRQRIEETFAVLENMSQFIPALLAIIRREKQRDSQNYKILVFFPAGRMVRFMFQFFTIGVIEGKNNIWEIHSRMSQSSRTRASAAFRNARNGILFSSDVSARGLDYPDISLVVQMGAPSSDQDYIHRIGRTGRAGQVGRSLLVLLPFERQKKEQRRQKGGNKKRPGKVSYRNDASIKQDRQLSSWLNECGHDDHEEMSSSKSLYQKCQDDLESTRLKVRSGHVVLTTGAEAAYKTFLAHYVATIKPPNKSKSGTKQYTNRGNSVNNLKPSEVLVHAEDFARGTGLADAPEMEETFLSKLGLL</sequence>
<dbReference type="Pfam" id="PF00270">
    <property type="entry name" value="DEAD"/>
    <property type="match status" value="1"/>
</dbReference>
<dbReference type="GO" id="GO:0005524">
    <property type="term" value="F:ATP binding"/>
    <property type="evidence" value="ECO:0007669"/>
    <property type="project" value="UniProtKB-UniRule"/>
</dbReference>
<accession>A0A448ZMF9</accession>
<keyword evidence="3 6" id="KW-0347">Helicase</keyword>
<keyword evidence="4 6" id="KW-0067">ATP-binding</keyword>
<comment type="function">
    <text evidence="6">RNA helicase.</text>
</comment>
<dbReference type="SUPFAM" id="SSF52540">
    <property type="entry name" value="P-loop containing nucleoside triphosphate hydrolases"/>
    <property type="match status" value="1"/>
</dbReference>
<feature type="region of interest" description="Disordered" evidence="7">
    <location>
        <begin position="37"/>
        <end position="95"/>
    </location>
</feature>
<dbReference type="InterPro" id="IPR027417">
    <property type="entry name" value="P-loop_NTPase"/>
</dbReference>
<comment type="catalytic activity">
    <reaction evidence="6">
        <text>ATP + H2O = ADP + phosphate + H(+)</text>
        <dbReference type="Rhea" id="RHEA:13065"/>
        <dbReference type="ChEBI" id="CHEBI:15377"/>
        <dbReference type="ChEBI" id="CHEBI:15378"/>
        <dbReference type="ChEBI" id="CHEBI:30616"/>
        <dbReference type="ChEBI" id="CHEBI:43474"/>
        <dbReference type="ChEBI" id="CHEBI:456216"/>
        <dbReference type="EC" id="3.6.4.13"/>
    </reaction>
</comment>
<dbReference type="PROSITE" id="PS51194">
    <property type="entry name" value="HELICASE_CTER"/>
    <property type="match status" value="1"/>
</dbReference>
<feature type="domain" description="Helicase C-terminal" evidence="9">
    <location>
        <begin position="429"/>
        <end position="586"/>
    </location>
</feature>
<name>A0A448ZMF9_9STRA</name>
<evidence type="ECO:0000256" key="1">
    <source>
        <dbReference type="ARBA" id="ARBA00022741"/>
    </source>
</evidence>
<dbReference type="Gene3D" id="3.40.50.300">
    <property type="entry name" value="P-loop containing nucleotide triphosphate hydrolases"/>
    <property type="match status" value="2"/>
</dbReference>
<keyword evidence="2 6" id="KW-0378">Hydrolase</keyword>
<evidence type="ECO:0000313" key="10">
    <source>
        <dbReference type="EMBL" id="VEU43212.1"/>
    </source>
</evidence>
<dbReference type="InterPro" id="IPR014001">
    <property type="entry name" value="Helicase_ATP-bd"/>
</dbReference>
<dbReference type="InterPro" id="IPR044742">
    <property type="entry name" value="DEAD/DEAH_RhlB"/>
</dbReference>
<dbReference type="SMART" id="SM00487">
    <property type="entry name" value="DEXDc"/>
    <property type="match status" value="1"/>
</dbReference>
<dbReference type="PANTHER" id="PTHR24031">
    <property type="entry name" value="RNA HELICASE"/>
    <property type="match status" value="1"/>
</dbReference>
<feature type="region of interest" description="Disordered" evidence="7">
    <location>
        <begin position="658"/>
        <end position="677"/>
    </location>
</feature>
<keyword evidence="1 6" id="KW-0547">Nucleotide-binding</keyword>
<feature type="region of interest" description="Disordered" evidence="7">
    <location>
        <begin position="266"/>
        <end position="286"/>
    </location>
</feature>
<evidence type="ECO:0000256" key="6">
    <source>
        <dbReference type="RuleBase" id="RU365068"/>
    </source>
</evidence>